<keyword evidence="4" id="KW-1185">Reference proteome</keyword>
<dbReference type="EMBL" id="JABEQO010000023">
    <property type="protein sequence ID" value="MBB2165984.1"/>
    <property type="molecule type" value="Genomic_DNA"/>
</dbReference>
<sequence>MSAPMIVSHVPLWVWLLLAYLVWQGSRALSDHTIPLRRVALVPIVFILWGLSGLISRSEGSMVPSLTWMVAAASMIPAGYRIGPRHMTIDRARALVHRTATPWPLVRNVSLFAAQFAIGMAIAMRPEERFALGLLRAALSGALAGYFLGWALAFRRQYAATGRMTA</sequence>
<feature type="transmembrane region" description="Helical" evidence="1">
    <location>
        <begin position="62"/>
        <end position="83"/>
    </location>
</feature>
<dbReference type="Proteomes" id="UP000540490">
    <property type="component" value="Unassembled WGS sequence"/>
</dbReference>
<feature type="transmembrane region" description="Helical" evidence="1">
    <location>
        <begin position="6"/>
        <end position="23"/>
    </location>
</feature>
<comment type="caution">
    <text evidence="2">The sequence shown here is derived from an EMBL/GenBank/DDBJ whole genome shotgun (WGS) entry which is preliminary data.</text>
</comment>
<organism evidence="2 5">
    <name type="scientific">Gluconacetobacter dulcium</name>
    <dbReference type="NCBI Taxonomy" id="2729096"/>
    <lineage>
        <taxon>Bacteria</taxon>
        <taxon>Pseudomonadati</taxon>
        <taxon>Pseudomonadota</taxon>
        <taxon>Alphaproteobacteria</taxon>
        <taxon>Acetobacterales</taxon>
        <taxon>Acetobacteraceae</taxon>
        <taxon>Gluconacetobacter</taxon>
    </lineage>
</organism>
<evidence type="ECO:0000313" key="2">
    <source>
        <dbReference type="EMBL" id="MBB2165984.1"/>
    </source>
</evidence>
<reference evidence="4 5" key="1">
    <citation type="submission" date="2020-04" db="EMBL/GenBank/DDBJ databases">
        <title>Description of novel Gluconacetobacter.</title>
        <authorList>
            <person name="Sombolestani A."/>
        </authorList>
    </citation>
    <scope>NUCLEOTIDE SEQUENCE [LARGE SCALE GENOMIC DNA]</scope>
    <source>
        <strain evidence="3 4">LMG 1728</strain>
        <strain evidence="2 5">LMG 1731</strain>
    </source>
</reference>
<proteinExistence type="predicted"/>
<dbReference type="EMBL" id="JABEQN010000023">
    <property type="protein sequence ID" value="MBB2195120.1"/>
    <property type="molecule type" value="Genomic_DNA"/>
</dbReference>
<evidence type="ECO:0008006" key="6">
    <source>
        <dbReference type="Google" id="ProtNLM"/>
    </source>
</evidence>
<accession>A0A7W4IN52</accession>
<dbReference type="InterPro" id="IPR046730">
    <property type="entry name" value="DUF6622"/>
</dbReference>
<feature type="transmembrane region" description="Helical" evidence="1">
    <location>
        <begin position="104"/>
        <end position="124"/>
    </location>
</feature>
<keyword evidence="1" id="KW-0812">Transmembrane</keyword>
<evidence type="ECO:0000256" key="1">
    <source>
        <dbReference type="SAM" id="Phobius"/>
    </source>
</evidence>
<gene>
    <name evidence="3" type="ORF">HLH25_16075</name>
    <name evidence="2" type="ORF">HLH26_15895</name>
</gene>
<name>A0A7W4IN52_9PROT</name>
<keyword evidence="1" id="KW-0472">Membrane</keyword>
<dbReference type="Proteomes" id="UP000561077">
    <property type="component" value="Unassembled WGS sequence"/>
</dbReference>
<feature type="transmembrane region" description="Helical" evidence="1">
    <location>
        <begin position="35"/>
        <end position="56"/>
    </location>
</feature>
<keyword evidence="1" id="KW-1133">Transmembrane helix</keyword>
<protein>
    <recommendedName>
        <fullName evidence="6">Transmembrane protein</fullName>
    </recommendedName>
</protein>
<feature type="transmembrane region" description="Helical" evidence="1">
    <location>
        <begin position="130"/>
        <end position="154"/>
    </location>
</feature>
<evidence type="ECO:0000313" key="5">
    <source>
        <dbReference type="Proteomes" id="UP000561077"/>
    </source>
</evidence>
<dbReference type="AlphaFoldDB" id="A0A7W4IN52"/>
<dbReference type="Pfam" id="PF20327">
    <property type="entry name" value="DUF6622"/>
    <property type="match status" value="1"/>
</dbReference>
<evidence type="ECO:0000313" key="4">
    <source>
        <dbReference type="Proteomes" id="UP000540490"/>
    </source>
</evidence>
<dbReference type="RefSeq" id="WP_182975030.1">
    <property type="nucleotide sequence ID" value="NZ_JABEQN010000023.1"/>
</dbReference>
<evidence type="ECO:0000313" key="3">
    <source>
        <dbReference type="EMBL" id="MBB2195120.1"/>
    </source>
</evidence>